<evidence type="ECO:0000313" key="2">
    <source>
        <dbReference type="EMBL" id="BDG71676.1"/>
    </source>
</evidence>
<dbReference type="EMBL" id="AP025637">
    <property type="protein sequence ID" value="BDG71676.1"/>
    <property type="molecule type" value="Genomic_DNA"/>
</dbReference>
<sequence>MAEAPGLPSGAEQGTDRAMIHRPSLILGLTFVVSTGSAALAAPCPATMPVAGDFSSGFGLRHGRPHPGVDIRAPVGTPVVAPSDGVVVFAGRYYDYGLMIEIEHADGSRARYAHLARFAPGVSAGRPVAAGQDLGVVGRTGRTTGANLHVELRRDGRAENPWPWLTRQSCIPGIEVAEAPARR</sequence>
<protein>
    <recommendedName>
        <fullName evidence="1">M23ase beta-sheet core domain-containing protein</fullName>
    </recommendedName>
</protein>
<gene>
    <name evidence="2" type="ORF">Rmf_16050</name>
</gene>
<reference evidence="2 3" key="1">
    <citation type="journal article" date="2016" name="Microbes Environ.">
        <title>Phylogenetically diverse aerobic anoxygenic phototrophic bacteria isolated from epilithic biofilms in Tama river, Japan.</title>
        <authorList>
            <person name="Hirose S."/>
            <person name="Matsuura K."/>
            <person name="Haruta S."/>
        </authorList>
    </citation>
    <scope>NUCLEOTIDE SEQUENCE [LARGE SCALE GENOMIC DNA]</scope>
    <source>
        <strain evidence="2 3">S08</strain>
    </source>
</reference>
<proteinExistence type="predicted"/>
<dbReference type="SUPFAM" id="SSF51261">
    <property type="entry name" value="Duplicated hybrid motif"/>
    <property type="match status" value="1"/>
</dbReference>
<dbReference type="Pfam" id="PF01551">
    <property type="entry name" value="Peptidase_M23"/>
    <property type="match status" value="1"/>
</dbReference>
<evidence type="ECO:0000313" key="3">
    <source>
        <dbReference type="Proteomes" id="UP000831327"/>
    </source>
</evidence>
<accession>A0ABN6P033</accession>
<dbReference type="PANTHER" id="PTHR21666:SF270">
    <property type="entry name" value="MUREIN HYDROLASE ACTIVATOR ENVC"/>
    <property type="match status" value="1"/>
</dbReference>
<keyword evidence="3" id="KW-1185">Reference proteome</keyword>
<dbReference type="Proteomes" id="UP000831327">
    <property type="component" value="Chromosome"/>
</dbReference>
<name>A0ABN6P033_9PROT</name>
<feature type="domain" description="M23ase beta-sheet core" evidence="1">
    <location>
        <begin position="65"/>
        <end position="161"/>
    </location>
</feature>
<dbReference type="PANTHER" id="PTHR21666">
    <property type="entry name" value="PEPTIDASE-RELATED"/>
    <property type="match status" value="1"/>
</dbReference>
<dbReference type="Gene3D" id="2.70.70.10">
    <property type="entry name" value="Glucose Permease (Domain IIA)"/>
    <property type="match status" value="1"/>
</dbReference>
<evidence type="ECO:0000259" key="1">
    <source>
        <dbReference type="Pfam" id="PF01551"/>
    </source>
</evidence>
<dbReference type="InterPro" id="IPR016047">
    <property type="entry name" value="M23ase_b-sheet_dom"/>
</dbReference>
<organism evidence="2 3">
    <name type="scientific">Roseomonas fluvialis</name>
    <dbReference type="NCBI Taxonomy" id="1750527"/>
    <lineage>
        <taxon>Bacteria</taxon>
        <taxon>Pseudomonadati</taxon>
        <taxon>Pseudomonadota</taxon>
        <taxon>Alphaproteobacteria</taxon>
        <taxon>Acetobacterales</taxon>
        <taxon>Roseomonadaceae</taxon>
        <taxon>Roseomonas</taxon>
    </lineage>
</organism>
<dbReference type="InterPro" id="IPR050570">
    <property type="entry name" value="Cell_wall_metabolism_enzyme"/>
</dbReference>
<dbReference type="CDD" id="cd12797">
    <property type="entry name" value="M23_peptidase"/>
    <property type="match status" value="1"/>
</dbReference>
<dbReference type="InterPro" id="IPR011055">
    <property type="entry name" value="Dup_hybrid_motif"/>
</dbReference>